<dbReference type="Proteomes" id="UP000433406">
    <property type="component" value="Unassembled WGS sequence"/>
</dbReference>
<sequence>MTGSSWRSATPPRRSPGGSMPDKSHIELERQIDSITVGVRHRKDPGELTALMKSIEEVGLLQPVTVTPDGVLICGWRRLEALRQLGRRTLSVWVRAGISDQLSHLLAQQDENEQRKPLSPVETARLYAEIKILEKEDAQRRMAATQFGGAGRDGEASGSGDSPEPCGDSRTRAAQLATGGNSYQRLEQVNRIQAITEDETLTESVREFASNMLSEIEDGAPVSPAYKRVKAAVELASKPPPPTSDEQDEVTRLAAEALKRVQEEENAKRLRALRNKAKRAPRHHSPRSFTLMWSELEGWTELYDVDELAGALKDDEWARFERVVTETIDLRDRLRDARTAAASA</sequence>
<dbReference type="Gene3D" id="3.90.1530.30">
    <property type="match status" value="1"/>
</dbReference>
<accession>A0A6I3JGK7</accession>
<dbReference type="SUPFAM" id="SSF110849">
    <property type="entry name" value="ParB/Sulfiredoxin"/>
    <property type="match status" value="1"/>
</dbReference>
<dbReference type="EMBL" id="WLCI01000021">
    <property type="protein sequence ID" value="MTB97291.1"/>
    <property type="molecule type" value="Genomic_DNA"/>
</dbReference>
<dbReference type="AlphaFoldDB" id="A0A6I3JGK7"/>
<dbReference type="PANTHER" id="PTHR33375:SF1">
    <property type="entry name" value="CHROMOSOME-PARTITIONING PROTEIN PARB-RELATED"/>
    <property type="match status" value="1"/>
</dbReference>
<evidence type="ECO:0000259" key="1">
    <source>
        <dbReference type="SMART" id="SM00470"/>
    </source>
</evidence>
<reference evidence="2 3" key="1">
    <citation type="submission" date="2019-10" db="EMBL/GenBank/DDBJ databases">
        <title>Nocardioides novel species isolated from the excrement of Marmot.</title>
        <authorList>
            <person name="Zhang G."/>
        </authorList>
    </citation>
    <scope>NUCLEOTIDE SEQUENCE [LARGE SCALE GENOMIC DNA]</scope>
    <source>
        <strain evidence="3">zg-579</strain>
    </source>
</reference>
<comment type="caution">
    <text evidence="2">The sequence shown here is derived from an EMBL/GenBank/DDBJ whole genome shotgun (WGS) entry which is preliminary data.</text>
</comment>
<dbReference type="InterPro" id="IPR036086">
    <property type="entry name" value="ParB/Sulfiredoxin_sf"/>
</dbReference>
<evidence type="ECO:0000313" key="3">
    <source>
        <dbReference type="Proteomes" id="UP000433406"/>
    </source>
</evidence>
<gene>
    <name evidence="2" type="ORF">GGQ22_19685</name>
</gene>
<dbReference type="InterPro" id="IPR003115">
    <property type="entry name" value="ParB_N"/>
</dbReference>
<dbReference type="Pfam" id="PF02195">
    <property type="entry name" value="ParB_N"/>
    <property type="match status" value="1"/>
</dbReference>
<evidence type="ECO:0000313" key="2">
    <source>
        <dbReference type="EMBL" id="MTB97291.1"/>
    </source>
</evidence>
<dbReference type="SMART" id="SM00470">
    <property type="entry name" value="ParB"/>
    <property type="match status" value="1"/>
</dbReference>
<dbReference type="GO" id="GO:0007059">
    <property type="term" value="P:chromosome segregation"/>
    <property type="evidence" value="ECO:0007669"/>
    <property type="project" value="TreeGrafter"/>
</dbReference>
<name>A0A6I3JGK7_9ACTN</name>
<dbReference type="InterPro" id="IPR050336">
    <property type="entry name" value="Chromosome_partition/occlusion"/>
</dbReference>
<dbReference type="PANTHER" id="PTHR33375">
    <property type="entry name" value="CHROMOSOME-PARTITIONING PROTEIN PARB-RELATED"/>
    <property type="match status" value="1"/>
</dbReference>
<proteinExistence type="predicted"/>
<keyword evidence="3" id="KW-1185">Reference proteome</keyword>
<dbReference type="GO" id="GO:0005694">
    <property type="term" value="C:chromosome"/>
    <property type="evidence" value="ECO:0007669"/>
    <property type="project" value="TreeGrafter"/>
</dbReference>
<organism evidence="2 3">
    <name type="scientific">Nocardioides marmotae</name>
    <dbReference type="NCBI Taxonomy" id="2663857"/>
    <lineage>
        <taxon>Bacteria</taxon>
        <taxon>Bacillati</taxon>
        <taxon>Actinomycetota</taxon>
        <taxon>Actinomycetes</taxon>
        <taxon>Propionibacteriales</taxon>
        <taxon>Nocardioidaceae</taxon>
        <taxon>Nocardioides</taxon>
    </lineage>
</organism>
<feature type="domain" description="ParB-like N-terminal" evidence="1">
    <location>
        <begin position="28"/>
        <end position="113"/>
    </location>
</feature>
<protein>
    <submittedName>
        <fullName evidence="2">Chromosome partitioning protein ParB</fullName>
    </submittedName>
</protein>